<evidence type="ECO:0000256" key="6">
    <source>
        <dbReference type="ARBA" id="ARBA00023004"/>
    </source>
</evidence>
<evidence type="ECO:0000313" key="14">
    <source>
        <dbReference type="EMBL" id="PSM52175.1"/>
    </source>
</evidence>
<keyword evidence="2 12" id="KW-0004">4Fe-4S</keyword>
<dbReference type="InterPro" id="IPR000385">
    <property type="entry name" value="MoaA_NifB_PqqE_Fe-S-bd_CS"/>
</dbReference>
<evidence type="ECO:0000256" key="9">
    <source>
        <dbReference type="ARBA" id="ARBA00023150"/>
    </source>
</evidence>
<evidence type="ECO:0000256" key="12">
    <source>
        <dbReference type="HAMAP-Rule" id="MF_01225"/>
    </source>
</evidence>
<feature type="binding site" evidence="12">
    <location>
        <position position="25"/>
    </location>
    <ligand>
        <name>[4Fe-4S] cluster</name>
        <dbReference type="ChEBI" id="CHEBI:49883"/>
        <label>1</label>
        <note>4Fe-4S-S-AdoMet</note>
    </ligand>
</feature>
<keyword evidence="6 12" id="KW-0408">Iron</keyword>
<dbReference type="SFLD" id="SFLDG01383">
    <property type="entry name" value="cyclic_pyranopterin_phosphate"/>
    <property type="match status" value="1"/>
</dbReference>
<feature type="binding site" evidence="12">
    <location>
        <position position="68"/>
    </location>
    <ligand>
        <name>S-adenosyl-L-methionine</name>
        <dbReference type="ChEBI" id="CHEBI:59789"/>
    </ligand>
</feature>
<comment type="cofactor">
    <cofactor evidence="12">
        <name>[4Fe-4S] cluster</name>
        <dbReference type="ChEBI" id="CHEBI:49883"/>
    </cofactor>
    <text evidence="12">Binds 2 [4Fe-4S] clusters. Binds 1 [4Fe-4S] cluster coordinated with 3 cysteines and an exchangeable S-adenosyl-L-methionine and 1 [4Fe-4S] cluster coordinated with 3 cysteines and the GTP-derived substrate.</text>
</comment>
<comment type="subunit">
    <text evidence="12">Monomer and homodimer.</text>
</comment>
<evidence type="ECO:0000313" key="15">
    <source>
        <dbReference type="Proteomes" id="UP000240535"/>
    </source>
</evidence>
<evidence type="ECO:0000256" key="2">
    <source>
        <dbReference type="ARBA" id="ARBA00022485"/>
    </source>
</evidence>
<feature type="binding site" evidence="12">
    <location>
        <position position="252"/>
    </location>
    <ligand>
        <name>[4Fe-4S] cluster</name>
        <dbReference type="ChEBI" id="CHEBI:49883"/>
        <label>2</label>
        <note>4Fe-4S-substrate</note>
    </ligand>
</feature>
<evidence type="ECO:0000256" key="10">
    <source>
        <dbReference type="ARBA" id="ARBA00023239"/>
    </source>
</evidence>
<dbReference type="InterPro" id="IPR050105">
    <property type="entry name" value="MoCo_biosynth_MoaA/MoaC"/>
</dbReference>
<dbReference type="PANTHER" id="PTHR22960:SF0">
    <property type="entry name" value="MOLYBDENUM COFACTOR BIOSYNTHESIS PROTEIN 1"/>
    <property type="match status" value="1"/>
</dbReference>
<dbReference type="SFLD" id="SFLDG01067">
    <property type="entry name" value="SPASM/twitch_domain_containing"/>
    <property type="match status" value="1"/>
</dbReference>
<dbReference type="InterPro" id="IPR013483">
    <property type="entry name" value="MoaA"/>
</dbReference>
<feature type="binding site" evidence="12">
    <location>
        <position position="266"/>
    </location>
    <ligand>
        <name>[4Fe-4S] cluster</name>
        <dbReference type="ChEBI" id="CHEBI:49883"/>
        <label>2</label>
        <note>4Fe-4S-substrate</note>
    </ligand>
</feature>
<feature type="binding site" evidence="12">
    <location>
        <position position="95"/>
    </location>
    <ligand>
        <name>GTP</name>
        <dbReference type="ChEBI" id="CHEBI:37565"/>
    </ligand>
</feature>
<dbReference type="UniPathway" id="UPA00344"/>
<reference evidence="15" key="1">
    <citation type="submission" date="2017-10" db="EMBL/GenBank/DDBJ databases">
        <title>Campylobacter species from seals.</title>
        <authorList>
            <person name="Gilbert M.J."/>
            <person name="Zomer A.L."/>
            <person name="Timmerman A.J."/>
            <person name="Duim B."/>
            <person name="Wagenaar J.A."/>
        </authorList>
    </citation>
    <scope>NUCLEOTIDE SEQUENCE [LARGE SCALE GENOMIC DNA]</scope>
    <source>
        <strain evidence="15">17S00004-5</strain>
    </source>
</reference>
<feature type="binding site" evidence="12">
    <location>
        <position position="64"/>
    </location>
    <ligand>
        <name>GTP</name>
        <dbReference type="ChEBI" id="CHEBI:37565"/>
    </ligand>
</feature>
<dbReference type="GO" id="GO:0061799">
    <property type="term" value="F:cyclic pyranopterin monophosphate synthase activity"/>
    <property type="evidence" value="ECO:0007669"/>
    <property type="project" value="TreeGrafter"/>
</dbReference>
<dbReference type="SUPFAM" id="SSF102114">
    <property type="entry name" value="Radical SAM enzymes"/>
    <property type="match status" value="1"/>
</dbReference>
<accession>A0A2P8R111</accession>
<keyword evidence="5 12" id="KW-0547">Nucleotide-binding</keyword>
<dbReference type="InterPro" id="IPR058240">
    <property type="entry name" value="rSAM_sf"/>
</dbReference>
<dbReference type="InterPro" id="IPR013785">
    <property type="entry name" value="Aldolase_TIM"/>
</dbReference>
<dbReference type="RefSeq" id="WP_106870770.1">
    <property type="nucleotide sequence ID" value="NZ_CP053841.1"/>
</dbReference>
<dbReference type="CDD" id="cd21117">
    <property type="entry name" value="Twitch_MoaA"/>
    <property type="match status" value="1"/>
</dbReference>
<keyword evidence="8 12" id="KW-0342">GTP-binding</keyword>
<keyword evidence="4 12" id="KW-0479">Metal-binding</keyword>
<evidence type="ECO:0000256" key="1">
    <source>
        <dbReference type="ARBA" id="ARBA00012167"/>
    </source>
</evidence>
<feature type="binding site" evidence="12">
    <location>
        <position position="189"/>
    </location>
    <ligand>
        <name>S-adenosyl-L-methionine</name>
        <dbReference type="ChEBI" id="CHEBI:59789"/>
    </ligand>
</feature>
<name>A0A2P8R111_9BACT</name>
<proteinExistence type="inferred from homology"/>
<comment type="function">
    <text evidence="12">Catalyzes the cyclization of GTP to (8S)-3',8-cyclo-7,8-dihydroguanosine 5'-triphosphate.</text>
</comment>
<comment type="pathway">
    <text evidence="12">Cofactor biosynthesis; molybdopterin biosynthesis.</text>
</comment>
<dbReference type="HAMAP" id="MF_01225_B">
    <property type="entry name" value="MoaA_B"/>
    <property type="match status" value="1"/>
</dbReference>
<feature type="domain" description="Radical SAM core" evidence="13">
    <location>
        <begin position="5"/>
        <end position="217"/>
    </location>
</feature>
<feature type="binding site" evidence="12">
    <location>
        <position position="27"/>
    </location>
    <ligand>
        <name>S-adenosyl-L-methionine</name>
        <dbReference type="ChEBI" id="CHEBI:59789"/>
    </ligand>
</feature>
<dbReference type="PROSITE" id="PS01305">
    <property type="entry name" value="MOAA_NIFB_PQQE"/>
    <property type="match status" value="1"/>
</dbReference>
<dbReference type="GO" id="GO:0006777">
    <property type="term" value="P:Mo-molybdopterin cofactor biosynthetic process"/>
    <property type="evidence" value="ECO:0007669"/>
    <property type="project" value="UniProtKB-UniRule"/>
</dbReference>
<dbReference type="CDD" id="cd01335">
    <property type="entry name" value="Radical_SAM"/>
    <property type="match status" value="1"/>
</dbReference>
<dbReference type="SMART" id="SM00729">
    <property type="entry name" value="Elp3"/>
    <property type="match status" value="1"/>
</dbReference>
<keyword evidence="7 12" id="KW-0411">Iron-sulfur</keyword>
<dbReference type="PROSITE" id="PS51918">
    <property type="entry name" value="RADICAL_SAM"/>
    <property type="match status" value="1"/>
</dbReference>
<feature type="binding site" evidence="12">
    <location>
        <position position="28"/>
    </location>
    <ligand>
        <name>[4Fe-4S] cluster</name>
        <dbReference type="ChEBI" id="CHEBI:49883"/>
        <label>1</label>
        <note>4Fe-4S-S-AdoMet</note>
    </ligand>
</feature>
<dbReference type="EMBL" id="PDHH01000003">
    <property type="protein sequence ID" value="PSM52175.1"/>
    <property type="molecule type" value="Genomic_DNA"/>
</dbReference>
<dbReference type="Pfam" id="PF06463">
    <property type="entry name" value="Mob_synth_C"/>
    <property type="match status" value="1"/>
</dbReference>
<dbReference type="GO" id="GO:0051539">
    <property type="term" value="F:4 iron, 4 sulfur cluster binding"/>
    <property type="evidence" value="ECO:0007669"/>
    <property type="project" value="UniProtKB-UniRule"/>
</dbReference>
<dbReference type="Pfam" id="PF04055">
    <property type="entry name" value="Radical_SAM"/>
    <property type="match status" value="1"/>
</dbReference>
<dbReference type="EC" id="4.1.99.22" evidence="1 12"/>
<dbReference type="InterPro" id="IPR006638">
    <property type="entry name" value="Elp3/MiaA/NifB-like_rSAM"/>
</dbReference>
<dbReference type="SFLD" id="SFLDS00029">
    <property type="entry name" value="Radical_SAM"/>
    <property type="match status" value="1"/>
</dbReference>
<dbReference type="OrthoDB" id="9763993at2"/>
<dbReference type="PANTHER" id="PTHR22960">
    <property type="entry name" value="MOLYBDOPTERIN COFACTOR SYNTHESIS PROTEIN A"/>
    <property type="match status" value="1"/>
</dbReference>
<keyword evidence="9 12" id="KW-0501">Molybdenum cofactor biosynthesis</keyword>
<dbReference type="GO" id="GO:0061798">
    <property type="term" value="F:GTP 3',8'-cyclase activity"/>
    <property type="evidence" value="ECO:0007669"/>
    <property type="project" value="UniProtKB-UniRule"/>
</dbReference>
<organism evidence="14 15">
    <name type="scientific">Campylobacter blaseri</name>
    <dbReference type="NCBI Taxonomy" id="2042961"/>
    <lineage>
        <taxon>Bacteria</taxon>
        <taxon>Pseudomonadati</taxon>
        <taxon>Campylobacterota</taxon>
        <taxon>Epsilonproteobacteria</taxon>
        <taxon>Campylobacterales</taxon>
        <taxon>Campylobacteraceae</taxon>
        <taxon>Campylobacter</taxon>
    </lineage>
</organism>
<feature type="binding site" evidence="12">
    <location>
        <position position="119"/>
    </location>
    <ligand>
        <name>S-adenosyl-L-methionine</name>
        <dbReference type="ChEBI" id="CHEBI:59789"/>
    </ligand>
</feature>
<comment type="catalytic activity">
    <reaction evidence="11 12">
        <text>GTP + AH2 + S-adenosyl-L-methionine = (8S)-3',8-cyclo-7,8-dihydroguanosine 5'-triphosphate + 5'-deoxyadenosine + L-methionine + A + H(+)</text>
        <dbReference type="Rhea" id="RHEA:49576"/>
        <dbReference type="ChEBI" id="CHEBI:13193"/>
        <dbReference type="ChEBI" id="CHEBI:15378"/>
        <dbReference type="ChEBI" id="CHEBI:17319"/>
        <dbReference type="ChEBI" id="CHEBI:17499"/>
        <dbReference type="ChEBI" id="CHEBI:37565"/>
        <dbReference type="ChEBI" id="CHEBI:57844"/>
        <dbReference type="ChEBI" id="CHEBI:59789"/>
        <dbReference type="ChEBI" id="CHEBI:131766"/>
        <dbReference type="EC" id="4.1.99.22"/>
    </reaction>
</comment>
<dbReference type="GO" id="GO:0046872">
    <property type="term" value="F:metal ion binding"/>
    <property type="evidence" value="ECO:0007669"/>
    <property type="project" value="UniProtKB-KW"/>
</dbReference>
<keyword evidence="10 12" id="KW-0456">Lyase</keyword>
<dbReference type="GO" id="GO:0005525">
    <property type="term" value="F:GTP binding"/>
    <property type="evidence" value="ECO:0007669"/>
    <property type="project" value="UniProtKB-UniRule"/>
</dbReference>
<evidence type="ECO:0000256" key="8">
    <source>
        <dbReference type="ARBA" id="ARBA00023134"/>
    </source>
</evidence>
<keyword evidence="3 12" id="KW-0949">S-adenosyl-L-methionine</keyword>
<evidence type="ECO:0000259" key="13">
    <source>
        <dbReference type="PROSITE" id="PS51918"/>
    </source>
</evidence>
<sequence length="322" mass="36625">MLIDGHGRVVDYLRISVTQRCNFRCKYCMPNTPFSWVPKENLLSFEELFMFIKVAIDEGIKKIRITGGEPLVRKDLDKFIKMISDYAPEIDLALTTNAYFLQNYAQLLKDSGLKRINVSLDTLDPKKAQQIAQKNVLHKVLLGIDKAIEVGLKAKINTVALKNINENELISLLEFAKSKNATIRYIEYMENTHANDELVGLKRDEILNIISQKYSIKEVGKLANSPSTMYEIDDGYKFGIIDPHKHDFCDSCNRIRLSAEGLLIPCLYFEEALSIKKALKDGNINAAVEILREVLRNKPEKNKWGTIAENEISSRAFYETGG</sequence>
<protein>
    <recommendedName>
        <fullName evidence="1 12">GTP 3',8-cyclase</fullName>
        <ecNumber evidence="1 12">4.1.99.22</ecNumber>
    </recommendedName>
    <alternativeName>
        <fullName evidence="12">Molybdenum cofactor biosynthesis protein A</fullName>
    </alternativeName>
</protein>
<dbReference type="Gene3D" id="3.20.20.70">
    <property type="entry name" value="Aldolase class I"/>
    <property type="match status" value="1"/>
</dbReference>
<dbReference type="InterPro" id="IPR040064">
    <property type="entry name" value="MoaA-like"/>
</dbReference>
<dbReference type="GO" id="GO:1904047">
    <property type="term" value="F:S-adenosyl-L-methionine binding"/>
    <property type="evidence" value="ECO:0007669"/>
    <property type="project" value="UniProtKB-UniRule"/>
</dbReference>
<evidence type="ECO:0000256" key="11">
    <source>
        <dbReference type="ARBA" id="ARBA00048697"/>
    </source>
</evidence>
<evidence type="ECO:0000256" key="3">
    <source>
        <dbReference type="ARBA" id="ARBA00022691"/>
    </source>
</evidence>
<keyword evidence="15" id="KW-1185">Reference proteome</keyword>
<feature type="binding site" evidence="12">
    <location>
        <begin position="254"/>
        <end position="256"/>
    </location>
    <ligand>
        <name>GTP</name>
        <dbReference type="ChEBI" id="CHEBI:37565"/>
    </ligand>
</feature>
<dbReference type="Proteomes" id="UP000240535">
    <property type="component" value="Unassembled WGS sequence"/>
</dbReference>
<comment type="similarity">
    <text evidence="12">Belongs to the radical SAM superfamily. MoaA family.</text>
</comment>
<evidence type="ECO:0000256" key="4">
    <source>
        <dbReference type="ARBA" id="ARBA00022723"/>
    </source>
</evidence>
<dbReference type="SFLD" id="SFLDG01386">
    <property type="entry name" value="main_SPASM_domain-containing"/>
    <property type="match status" value="1"/>
</dbReference>
<feature type="binding site" evidence="12">
    <location>
        <position position="21"/>
    </location>
    <ligand>
        <name>[4Fe-4S] cluster</name>
        <dbReference type="ChEBI" id="CHEBI:49883"/>
        <label>1</label>
        <note>4Fe-4S-S-AdoMet</note>
    </ligand>
</feature>
<evidence type="ECO:0000256" key="7">
    <source>
        <dbReference type="ARBA" id="ARBA00023014"/>
    </source>
</evidence>
<dbReference type="AlphaFoldDB" id="A0A2P8R111"/>
<feature type="binding site" evidence="12">
    <location>
        <position position="155"/>
    </location>
    <ligand>
        <name>GTP</name>
        <dbReference type="ChEBI" id="CHEBI:37565"/>
    </ligand>
</feature>
<dbReference type="NCBIfam" id="TIGR02666">
    <property type="entry name" value="moaA"/>
    <property type="match status" value="1"/>
</dbReference>
<evidence type="ECO:0000256" key="5">
    <source>
        <dbReference type="ARBA" id="ARBA00022741"/>
    </source>
</evidence>
<feature type="binding site" evidence="12">
    <location>
        <position position="14"/>
    </location>
    <ligand>
        <name>GTP</name>
        <dbReference type="ChEBI" id="CHEBI:37565"/>
    </ligand>
</feature>
<dbReference type="InterPro" id="IPR010505">
    <property type="entry name" value="MoaA_twitch"/>
</dbReference>
<feature type="binding site" evidence="12">
    <location>
        <position position="249"/>
    </location>
    <ligand>
        <name>[4Fe-4S] cluster</name>
        <dbReference type="ChEBI" id="CHEBI:49883"/>
        <label>2</label>
        <note>4Fe-4S-substrate</note>
    </ligand>
</feature>
<comment type="caution">
    <text evidence="14">The sequence shown here is derived from an EMBL/GenBank/DDBJ whole genome shotgun (WGS) entry which is preliminary data.</text>
</comment>
<dbReference type="InterPro" id="IPR007197">
    <property type="entry name" value="rSAM"/>
</dbReference>
<gene>
    <name evidence="12" type="primary">moaA</name>
    <name evidence="14" type="ORF">CQ405_03735</name>
</gene>